<organism evidence="6 7">
    <name type="scientific">Clonorchis sinensis</name>
    <name type="common">Chinese liver fluke</name>
    <dbReference type="NCBI Taxonomy" id="79923"/>
    <lineage>
        <taxon>Eukaryota</taxon>
        <taxon>Metazoa</taxon>
        <taxon>Spiralia</taxon>
        <taxon>Lophotrochozoa</taxon>
        <taxon>Platyhelminthes</taxon>
        <taxon>Trematoda</taxon>
        <taxon>Digenea</taxon>
        <taxon>Opisthorchiida</taxon>
        <taxon>Opisthorchiata</taxon>
        <taxon>Opisthorchiidae</taxon>
        <taxon>Clonorchis</taxon>
    </lineage>
</organism>
<evidence type="ECO:0000256" key="4">
    <source>
        <dbReference type="RuleBase" id="RU003345"/>
    </source>
</evidence>
<comment type="similarity">
    <text evidence="1 4">Belongs to the aldehyde dehydrogenase family.</text>
</comment>
<evidence type="ECO:0000313" key="7">
    <source>
        <dbReference type="Proteomes" id="UP000008909"/>
    </source>
</evidence>
<dbReference type="Gene3D" id="3.40.605.10">
    <property type="entry name" value="Aldehyde Dehydrogenase, Chain A, domain 1"/>
    <property type="match status" value="1"/>
</dbReference>
<reference evidence="6" key="1">
    <citation type="journal article" date="2011" name="Genome Biol.">
        <title>The draft genome of the carcinogenic human liver fluke Clonorchis sinensis.</title>
        <authorList>
            <person name="Wang X."/>
            <person name="Chen W."/>
            <person name="Huang Y."/>
            <person name="Sun J."/>
            <person name="Men J."/>
            <person name="Liu H."/>
            <person name="Luo F."/>
            <person name="Guo L."/>
            <person name="Lv X."/>
            <person name="Deng C."/>
            <person name="Zhou C."/>
            <person name="Fan Y."/>
            <person name="Li X."/>
            <person name="Huang L."/>
            <person name="Hu Y."/>
            <person name="Liang C."/>
            <person name="Hu X."/>
            <person name="Xu J."/>
            <person name="Yu X."/>
        </authorList>
    </citation>
    <scope>NUCLEOTIDE SEQUENCE [LARGE SCALE GENOMIC DNA]</scope>
    <source>
        <strain evidence="6">Henan</strain>
    </source>
</reference>
<dbReference type="InterPro" id="IPR016162">
    <property type="entry name" value="Ald_DH_N"/>
</dbReference>
<dbReference type="PRINTS" id="PR01716">
    <property type="entry name" value="DEATHASSOCP3"/>
</dbReference>
<evidence type="ECO:0000259" key="5">
    <source>
        <dbReference type="Pfam" id="PF00171"/>
    </source>
</evidence>
<dbReference type="Pfam" id="PF00171">
    <property type="entry name" value="Aldedh"/>
    <property type="match status" value="1"/>
</dbReference>
<dbReference type="PANTHER" id="PTHR11699">
    <property type="entry name" value="ALDEHYDE DEHYDROGENASE-RELATED"/>
    <property type="match status" value="1"/>
</dbReference>
<gene>
    <name evidence="6" type="ORF">CLF_104413</name>
</gene>
<dbReference type="AlphaFoldDB" id="G7YBM0"/>
<evidence type="ECO:0000256" key="1">
    <source>
        <dbReference type="ARBA" id="ARBA00009986"/>
    </source>
</evidence>
<dbReference type="Pfam" id="PF10236">
    <property type="entry name" value="DAP3"/>
    <property type="match status" value="1"/>
</dbReference>
<evidence type="ECO:0000256" key="2">
    <source>
        <dbReference type="ARBA" id="ARBA00023002"/>
    </source>
</evidence>
<dbReference type="InterPro" id="IPR019368">
    <property type="entry name" value="Ribosomal_mS29"/>
</dbReference>
<dbReference type="InterPro" id="IPR016163">
    <property type="entry name" value="Ald_DH_C"/>
</dbReference>
<keyword evidence="2 4" id="KW-0560">Oxidoreductase</keyword>
<dbReference type="GO" id="GO:0005761">
    <property type="term" value="C:mitochondrial ribosome"/>
    <property type="evidence" value="ECO:0007669"/>
    <property type="project" value="InterPro"/>
</dbReference>
<dbReference type="InterPro" id="IPR029510">
    <property type="entry name" value="Ald_DH_CS_GLU"/>
</dbReference>
<dbReference type="PROSITE" id="PS00687">
    <property type="entry name" value="ALDEHYDE_DEHYDR_GLU"/>
    <property type="match status" value="1"/>
</dbReference>
<dbReference type="InterPro" id="IPR016160">
    <property type="entry name" value="Ald_DH_CS_CYS"/>
</dbReference>
<sequence>MRSLCSQPDGPPCLVIVDGVNFLWCRGTLLKDKTLHCPVTVDRLAIVHHLRRVLRADWRHGAILTSLNIRAAWPTDREKYTPGYLLGKDGFECMDPFIPVPVENYTSAEVDACLRFYAENHWLTNPAAHTPDGRAEIIFLADSNPLELGRVVAEWWLAWKFYRPNLITACTVTTHFCSMSSIATATARSNALHRLRHWLEKSKVRLRPAETGQNFGANFVSSDPATGMALVYFQETTTDELNGIILSAKSAQRRWSSVAPLERSKVLHNVATLVRSEAEWLAELEVLDTGKPIWEARADVDACADSIDLFAGFIPTLSGSHVPVPPNPGSFYYTRREPFGVCAGIGAWNFPFQMAVWKSAPAIAAGNAMVFKPSPLTPLTASRLVELYVKGGCPENLFSVVLGGNEAGQRLVNHPFVAKVSFTGSVAGGRAVLSAAANRIIPGTVELGGKSALIIMPDADLDEAVKGTLMANFYSQGQVCSNAARVYVHKTILKEFQAKLLSAVDSLRVGDPFCPSTSMGAMITAEHKEKVQKYIQSAIAEGATLLTDDKPAMFPPSSPLSSGHFLRPCVLANCRDDMTAVKEEIFGPVLTLLTFESENEVIQRVNNRSVHLFSRMVNHYVFQ</sequence>
<accession>G7YBM0</accession>
<dbReference type="SUPFAM" id="SSF53720">
    <property type="entry name" value="ALDH-like"/>
    <property type="match status" value="1"/>
</dbReference>
<dbReference type="EMBL" id="DF143037">
    <property type="protein sequence ID" value="GAA50354.1"/>
    <property type="molecule type" value="Genomic_DNA"/>
</dbReference>
<dbReference type="InterPro" id="IPR015590">
    <property type="entry name" value="Aldehyde_DH_dom"/>
</dbReference>
<evidence type="ECO:0000313" key="6">
    <source>
        <dbReference type="EMBL" id="GAA50354.1"/>
    </source>
</evidence>
<dbReference type="GO" id="GO:0006915">
    <property type="term" value="P:apoptotic process"/>
    <property type="evidence" value="ECO:0007669"/>
    <property type="project" value="InterPro"/>
</dbReference>
<feature type="active site" evidence="3">
    <location>
        <position position="446"/>
    </location>
</feature>
<protein>
    <submittedName>
        <fullName evidence="6">Aldehyde dehydrogenase family 9 member A1-B</fullName>
    </submittedName>
</protein>
<reference key="2">
    <citation type="submission" date="2011-10" db="EMBL/GenBank/DDBJ databases">
        <title>The genome and transcriptome sequence of Clonorchis sinensis provide insights into the carcinogenic liver fluke.</title>
        <authorList>
            <person name="Wang X."/>
            <person name="Huang Y."/>
            <person name="Chen W."/>
            <person name="Liu H."/>
            <person name="Guo L."/>
            <person name="Chen Y."/>
            <person name="Luo F."/>
            <person name="Zhou W."/>
            <person name="Sun J."/>
            <person name="Mao Q."/>
            <person name="Liang P."/>
            <person name="Zhou C."/>
            <person name="Tian Y."/>
            <person name="Men J."/>
            <person name="Lv X."/>
            <person name="Huang L."/>
            <person name="Zhou J."/>
            <person name="Hu Y."/>
            <person name="Li R."/>
            <person name="Zhang F."/>
            <person name="Lei H."/>
            <person name="Li X."/>
            <person name="Hu X."/>
            <person name="Liang C."/>
            <person name="Xu J."/>
            <person name="Wu Z."/>
            <person name="Yu X."/>
        </authorList>
    </citation>
    <scope>NUCLEOTIDE SEQUENCE</scope>
    <source>
        <strain>Henan</strain>
    </source>
</reference>
<dbReference type="InterPro" id="IPR016161">
    <property type="entry name" value="Ald_DH/histidinol_DH"/>
</dbReference>
<name>G7YBM0_CLOSI</name>
<proteinExistence type="inferred from homology"/>
<evidence type="ECO:0000256" key="3">
    <source>
        <dbReference type="PROSITE-ProRule" id="PRU10007"/>
    </source>
</evidence>
<dbReference type="GO" id="GO:0016620">
    <property type="term" value="F:oxidoreductase activity, acting on the aldehyde or oxo group of donors, NAD or NADP as acceptor"/>
    <property type="evidence" value="ECO:0007669"/>
    <property type="project" value="InterPro"/>
</dbReference>
<dbReference type="InterPro" id="IPR008092">
    <property type="entry name" value="Ribosomal_mS29_met"/>
</dbReference>
<dbReference type="Gene3D" id="3.40.309.10">
    <property type="entry name" value="Aldehyde Dehydrogenase, Chain A, domain 2"/>
    <property type="match status" value="1"/>
</dbReference>
<feature type="domain" description="Aldehyde dehydrogenase" evidence="5">
    <location>
        <begin position="219"/>
        <end position="610"/>
    </location>
</feature>
<dbReference type="Proteomes" id="UP000008909">
    <property type="component" value="Unassembled WGS sequence"/>
</dbReference>
<keyword evidence="7" id="KW-1185">Reference proteome</keyword>
<dbReference type="GO" id="GO:0015935">
    <property type="term" value="C:small ribosomal subunit"/>
    <property type="evidence" value="ECO:0007669"/>
    <property type="project" value="InterPro"/>
</dbReference>
<dbReference type="FunFam" id="3.40.605.10:FF:000007">
    <property type="entry name" value="NAD/NADP-dependent betaine aldehyde dehydrogenase"/>
    <property type="match status" value="1"/>
</dbReference>
<dbReference type="PROSITE" id="PS00070">
    <property type="entry name" value="ALDEHYDE_DEHYDR_CYS"/>
    <property type="match status" value="1"/>
</dbReference>